<reference evidence="5 6" key="1">
    <citation type="submission" date="2023-01" db="EMBL/GenBank/DDBJ databases">
        <title>Psychrosphaera sp. nov., isolated from marine algae.</title>
        <authorList>
            <person name="Bayburt H."/>
            <person name="Choi B.J."/>
            <person name="Kim J.M."/>
            <person name="Choi D.G."/>
            <person name="Jeon C.O."/>
        </authorList>
    </citation>
    <scope>NUCLEOTIDE SEQUENCE [LARGE SCALE GENOMIC DNA]</scope>
    <source>
        <strain evidence="5 6">G1-22</strain>
    </source>
</reference>
<evidence type="ECO:0000313" key="6">
    <source>
        <dbReference type="Proteomes" id="UP001528411"/>
    </source>
</evidence>
<dbReference type="InterPro" id="IPR020449">
    <property type="entry name" value="Tscrpt_reg_AraC-type_HTH"/>
</dbReference>
<sequence>MYRIEESKSLLTTAQNKKMTMLDIMDLAGFNSKATFNTFFKKLVGVTPTQFRKDYWQSQNQDES</sequence>
<dbReference type="PANTHER" id="PTHR43280">
    <property type="entry name" value="ARAC-FAMILY TRANSCRIPTIONAL REGULATOR"/>
    <property type="match status" value="1"/>
</dbReference>
<dbReference type="RefSeq" id="WP_272181479.1">
    <property type="nucleotide sequence ID" value="NZ_JAQOMS010000002.1"/>
</dbReference>
<dbReference type="PRINTS" id="PR00032">
    <property type="entry name" value="HTHARAC"/>
</dbReference>
<feature type="domain" description="HTH araC/xylS-type" evidence="4">
    <location>
        <begin position="1"/>
        <end position="54"/>
    </location>
</feature>
<dbReference type="PANTHER" id="PTHR43280:SF29">
    <property type="entry name" value="ARAC-FAMILY TRANSCRIPTIONAL REGULATOR"/>
    <property type="match status" value="1"/>
</dbReference>
<dbReference type="EMBL" id="JAQOMS010000002">
    <property type="protein sequence ID" value="MDC2890236.1"/>
    <property type="molecule type" value="Genomic_DNA"/>
</dbReference>
<organism evidence="5 6">
    <name type="scientific">Psychrosphaera algicola</name>
    <dbReference type="NCBI Taxonomy" id="3023714"/>
    <lineage>
        <taxon>Bacteria</taxon>
        <taxon>Pseudomonadati</taxon>
        <taxon>Pseudomonadota</taxon>
        <taxon>Gammaproteobacteria</taxon>
        <taxon>Alteromonadales</taxon>
        <taxon>Pseudoalteromonadaceae</taxon>
        <taxon>Psychrosphaera</taxon>
    </lineage>
</organism>
<dbReference type="Proteomes" id="UP001528411">
    <property type="component" value="Unassembled WGS sequence"/>
</dbReference>
<evidence type="ECO:0000256" key="2">
    <source>
        <dbReference type="ARBA" id="ARBA00023125"/>
    </source>
</evidence>
<keyword evidence="2" id="KW-0238">DNA-binding</keyword>
<dbReference type="SUPFAM" id="SSF46689">
    <property type="entry name" value="Homeodomain-like"/>
    <property type="match status" value="1"/>
</dbReference>
<keyword evidence="1" id="KW-0805">Transcription regulation</keyword>
<evidence type="ECO:0000256" key="3">
    <source>
        <dbReference type="ARBA" id="ARBA00023163"/>
    </source>
</evidence>
<keyword evidence="6" id="KW-1185">Reference proteome</keyword>
<comment type="caution">
    <text evidence="5">The sequence shown here is derived from an EMBL/GenBank/DDBJ whole genome shotgun (WGS) entry which is preliminary data.</text>
</comment>
<accession>A0ABT5FFA7</accession>
<name>A0ABT5FFA7_9GAMM</name>
<evidence type="ECO:0000259" key="4">
    <source>
        <dbReference type="PROSITE" id="PS01124"/>
    </source>
</evidence>
<protein>
    <submittedName>
        <fullName evidence="5">Helix-turn-helix domain-containing protein</fullName>
    </submittedName>
</protein>
<evidence type="ECO:0000256" key="1">
    <source>
        <dbReference type="ARBA" id="ARBA00023015"/>
    </source>
</evidence>
<dbReference type="InterPro" id="IPR018060">
    <property type="entry name" value="HTH_AraC"/>
</dbReference>
<dbReference type="PROSITE" id="PS01124">
    <property type="entry name" value="HTH_ARAC_FAMILY_2"/>
    <property type="match status" value="1"/>
</dbReference>
<proteinExistence type="predicted"/>
<keyword evidence="3" id="KW-0804">Transcription</keyword>
<gene>
    <name evidence="5" type="ORF">PN838_17565</name>
</gene>
<evidence type="ECO:0000313" key="5">
    <source>
        <dbReference type="EMBL" id="MDC2890236.1"/>
    </source>
</evidence>
<dbReference type="InterPro" id="IPR009057">
    <property type="entry name" value="Homeodomain-like_sf"/>
</dbReference>
<dbReference type="Pfam" id="PF12833">
    <property type="entry name" value="HTH_18"/>
    <property type="match status" value="1"/>
</dbReference>
<dbReference type="Gene3D" id="1.10.10.60">
    <property type="entry name" value="Homeodomain-like"/>
    <property type="match status" value="1"/>
</dbReference>